<name>A0A8T1ECG8_9STRA</name>
<dbReference type="EMBL" id="RCMK01000054">
    <property type="protein sequence ID" value="KAG2951303.1"/>
    <property type="molecule type" value="Genomic_DNA"/>
</dbReference>
<dbReference type="EMBL" id="RCMI01000337">
    <property type="protein sequence ID" value="KAG2916537.1"/>
    <property type="molecule type" value="Genomic_DNA"/>
</dbReference>
<accession>A0A8T1ECG8</accession>
<dbReference type="EMBL" id="RCML01000243">
    <property type="protein sequence ID" value="KAG2984059.1"/>
    <property type="molecule type" value="Genomic_DNA"/>
</dbReference>
<evidence type="ECO:0000313" key="6">
    <source>
        <dbReference type="EMBL" id="KAG3227272.1"/>
    </source>
</evidence>
<reference evidence="4" key="1">
    <citation type="submission" date="2018-10" db="EMBL/GenBank/DDBJ databases">
        <title>Effector identification in a new, highly contiguous assembly of the strawberry crown rot pathogen Phytophthora cactorum.</title>
        <authorList>
            <person name="Armitage A.D."/>
            <person name="Nellist C.F."/>
            <person name="Bates H."/>
            <person name="Vickerstaff R.J."/>
            <person name="Harrison R.J."/>
        </authorList>
    </citation>
    <scope>NUCLEOTIDE SEQUENCE</scope>
    <source>
        <strain evidence="2">15-7</strain>
        <strain evidence="3">4032</strain>
        <strain evidence="4">4040</strain>
        <strain evidence="5">P415</strain>
        <strain evidence="6">P421</strain>
    </source>
</reference>
<evidence type="ECO:0000313" key="3">
    <source>
        <dbReference type="EMBL" id="KAG2916537.1"/>
    </source>
</evidence>
<proteinExistence type="predicted"/>
<dbReference type="EMBL" id="RCMG01000059">
    <property type="protein sequence ID" value="KAG2865409.1"/>
    <property type="molecule type" value="Genomic_DNA"/>
</dbReference>
<dbReference type="Proteomes" id="UP000735874">
    <property type="component" value="Unassembled WGS sequence"/>
</dbReference>
<sequence>MFEEESDMGGLPPPGNGNCENCDSRLWRADHGTFSSQSGRATRNLEAACAFRMRDKATAFYEPFAVMRSNALRRATSHRIRP</sequence>
<evidence type="ECO:0000313" key="2">
    <source>
        <dbReference type="EMBL" id="KAG2865409.1"/>
    </source>
</evidence>
<evidence type="ECO:0000313" key="4">
    <source>
        <dbReference type="EMBL" id="KAG2951303.1"/>
    </source>
</evidence>
<evidence type="ECO:0000313" key="5">
    <source>
        <dbReference type="EMBL" id="KAG2984059.1"/>
    </source>
</evidence>
<evidence type="ECO:0000256" key="1">
    <source>
        <dbReference type="SAM" id="MobiDB-lite"/>
    </source>
</evidence>
<dbReference type="Proteomes" id="UP000760860">
    <property type="component" value="Unassembled WGS sequence"/>
</dbReference>
<evidence type="ECO:0000313" key="7">
    <source>
        <dbReference type="Proteomes" id="UP000736787"/>
    </source>
</evidence>
<dbReference type="Proteomes" id="UP000697107">
    <property type="component" value="Unassembled WGS sequence"/>
</dbReference>
<dbReference type="AlphaFoldDB" id="A0A8T1ECG8"/>
<protein>
    <submittedName>
        <fullName evidence="4">Uncharacterized protein</fullName>
    </submittedName>
</protein>
<feature type="region of interest" description="Disordered" evidence="1">
    <location>
        <begin position="1"/>
        <end position="20"/>
    </location>
</feature>
<dbReference type="Proteomes" id="UP000736787">
    <property type="component" value="Unassembled WGS sequence"/>
</dbReference>
<dbReference type="Proteomes" id="UP000774804">
    <property type="component" value="Unassembled WGS sequence"/>
</dbReference>
<gene>
    <name evidence="2" type="ORF">PC113_g3762</name>
    <name evidence="3" type="ORF">PC115_g11008</name>
    <name evidence="4" type="ORF">PC117_g3686</name>
    <name evidence="5" type="ORF">PC118_g9078</name>
    <name evidence="6" type="ORF">PC129_g2155</name>
</gene>
<comment type="caution">
    <text evidence="4">The sequence shown here is derived from an EMBL/GenBank/DDBJ whole genome shotgun (WGS) entry which is preliminary data.</text>
</comment>
<organism evidence="4 7">
    <name type="scientific">Phytophthora cactorum</name>
    <dbReference type="NCBI Taxonomy" id="29920"/>
    <lineage>
        <taxon>Eukaryota</taxon>
        <taxon>Sar</taxon>
        <taxon>Stramenopiles</taxon>
        <taxon>Oomycota</taxon>
        <taxon>Peronosporomycetes</taxon>
        <taxon>Peronosporales</taxon>
        <taxon>Peronosporaceae</taxon>
        <taxon>Phytophthora</taxon>
    </lineage>
</organism>
<dbReference type="EMBL" id="RCMV01000038">
    <property type="protein sequence ID" value="KAG3227272.1"/>
    <property type="molecule type" value="Genomic_DNA"/>
</dbReference>